<evidence type="ECO:0000313" key="1">
    <source>
        <dbReference type="EMBL" id="AJY77047.1"/>
    </source>
</evidence>
<dbReference type="PATRIC" id="fig|1126833.4.peg.5271"/>
<dbReference type="STRING" id="1126833.VN24_23970"/>
<dbReference type="EMBL" id="CP011058">
    <property type="protein sequence ID" value="AJY77047.1"/>
    <property type="molecule type" value="Genomic_DNA"/>
</dbReference>
<dbReference type="Proteomes" id="UP000032633">
    <property type="component" value="Chromosome"/>
</dbReference>
<reference evidence="2" key="2">
    <citation type="submission" date="2015-03" db="EMBL/GenBank/DDBJ databases">
        <title>Genome sequence of Paenibacillus beijingensis strain DSM 24997T.</title>
        <authorList>
            <person name="Kwak Y."/>
            <person name="Shin J.-H."/>
        </authorList>
    </citation>
    <scope>NUCLEOTIDE SEQUENCE [LARGE SCALE GENOMIC DNA]</scope>
    <source>
        <strain evidence="2">DSM 24997</strain>
    </source>
</reference>
<keyword evidence="2" id="KW-1185">Reference proteome</keyword>
<evidence type="ECO:0000313" key="2">
    <source>
        <dbReference type="Proteomes" id="UP000032633"/>
    </source>
</evidence>
<reference evidence="1 2" key="1">
    <citation type="journal article" date="2015" name="J. Biotechnol.">
        <title>Complete genome sequence of Paenibacillus beijingensis 7188(T) (=DSM 24997(T)), a novel rhizobacterium from jujube garden soil.</title>
        <authorList>
            <person name="Kwak Y."/>
            <person name="Shin J.H."/>
        </authorList>
    </citation>
    <scope>NUCLEOTIDE SEQUENCE [LARGE SCALE GENOMIC DNA]</scope>
    <source>
        <strain evidence="1 2">DSM 24997</strain>
    </source>
</reference>
<organism evidence="1 2">
    <name type="scientific">Paenibacillus beijingensis</name>
    <dbReference type="NCBI Taxonomy" id="1126833"/>
    <lineage>
        <taxon>Bacteria</taxon>
        <taxon>Bacillati</taxon>
        <taxon>Bacillota</taxon>
        <taxon>Bacilli</taxon>
        <taxon>Bacillales</taxon>
        <taxon>Paenibacillaceae</taxon>
        <taxon>Paenibacillus</taxon>
    </lineage>
</organism>
<dbReference type="KEGG" id="pbj:VN24_23970"/>
<dbReference type="HOGENOM" id="CLU_2220587_0_0_9"/>
<name>A0A0D5NPW4_9BACL</name>
<protein>
    <submittedName>
        <fullName evidence="1">Uncharacterized protein</fullName>
    </submittedName>
</protein>
<dbReference type="RefSeq" id="WP_045672472.1">
    <property type="nucleotide sequence ID" value="NZ_CP011058.1"/>
</dbReference>
<dbReference type="OrthoDB" id="2930633at2"/>
<gene>
    <name evidence="1" type="ORF">VN24_23970</name>
</gene>
<proteinExistence type="predicted"/>
<accession>A0A0D5NPW4</accession>
<dbReference type="AlphaFoldDB" id="A0A0D5NPW4"/>
<sequence>MIRYGSDEWNELRFHAFYPKMEARGSLVDVELEMELSALTPAPAGLTRLTAFIICTADGTIVEMTPRDEGCDCEFQFTAEEKAQLASYISLPGVQEMIAKVSSQMDL</sequence>